<accession>A0A2R8BLW5</accession>
<dbReference type="RefSeq" id="WP_146188896.1">
    <property type="nucleotide sequence ID" value="NZ_OMOQ01000003.1"/>
</dbReference>
<organism evidence="1 2">
    <name type="scientific">Albidovulum aquaemixtae</name>
    <dbReference type="NCBI Taxonomy" id="1542388"/>
    <lineage>
        <taxon>Bacteria</taxon>
        <taxon>Pseudomonadati</taxon>
        <taxon>Pseudomonadota</taxon>
        <taxon>Alphaproteobacteria</taxon>
        <taxon>Rhodobacterales</taxon>
        <taxon>Paracoccaceae</taxon>
        <taxon>Albidovulum</taxon>
    </lineage>
</organism>
<evidence type="ECO:0008006" key="3">
    <source>
        <dbReference type="Google" id="ProtNLM"/>
    </source>
</evidence>
<protein>
    <recommendedName>
        <fullName evidence="3">Nucleoside 2-deoxyribosyltransferase</fullName>
    </recommendedName>
</protein>
<proteinExistence type="predicted"/>
<dbReference type="Gene3D" id="3.40.50.450">
    <property type="match status" value="1"/>
</dbReference>
<dbReference type="AlphaFoldDB" id="A0A2R8BLW5"/>
<name>A0A2R8BLW5_9RHOB</name>
<sequence length="325" mass="36814">MSVDACPLWGTRLLDVEYLADSKIVNSPRAGGEYWISGTSETSVHSWPDEAKVALTDWLVEQRRLGVSVPKIDSSTLKEIKTKTRAKSVSERADNLLRYLRRKSGKVGEYVRLDTEHTIRDEFLAWTGSADASEVQFLSEYCHSNEWTEFKSKPASGVGSFSQGIRLSPKGHLRLDKLEGENRESHRAFVAMWFSPEMKDTFTMGIKPAIERCGYQAIRIDDVEHVGKIDDRIIAEIRRSRFVVADFTSEPNKPRGGVYFEAGFAYGLSIPVIWTCREDLISQVHFDTRQYNHITWATPEELAQKLENRILAVIGEGPLQVSKQA</sequence>
<dbReference type="OrthoDB" id="5180013at2"/>
<keyword evidence="2" id="KW-1185">Reference proteome</keyword>
<reference evidence="1 2" key="1">
    <citation type="submission" date="2018-03" db="EMBL/GenBank/DDBJ databases">
        <authorList>
            <person name="Keele B.F."/>
        </authorList>
    </citation>
    <scope>NUCLEOTIDE SEQUENCE [LARGE SCALE GENOMIC DNA]</scope>
    <source>
        <strain evidence="1 2">CECT 8626</strain>
    </source>
</reference>
<evidence type="ECO:0000313" key="2">
    <source>
        <dbReference type="Proteomes" id="UP000244924"/>
    </source>
</evidence>
<dbReference type="EMBL" id="OMOQ01000003">
    <property type="protein sequence ID" value="SPH24379.1"/>
    <property type="molecule type" value="Genomic_DNA"/>
</dbReference>
<dbReference type="Proteomes" id="UP000244924">
    <property type="component" value="Unassembled WGS sequence"/>
</dbReference>
<evidence type="ECO:0000313" key="1">
    <source>
        <dbReference type="EMBL" id="SPH24379.1"/>
    </source>
</evidence>
<gene>
    <name evidence="1" type="ORF">DEA8626_03430</name>
</gene>